<name>T0Z6H6_9ZZZZ</name>
<protein>
    <recommendedName>
        <fullName evidence="2">Radical SAM protein</fullName>
    </recommendedName>
</protein>
<sequence>DNNILGNENWEPVFDELAGFNLEVDFNQGLDARRVTPEVAKKLSRLKLHSIRMAYDYPGVGPFVKQAIETLAAEGISRRKIVVYTLFNYVDDPENFKDRVTELLSWGVTSYPMRFEPLTSLTKNAWVSPNWSEEELQMVAAARRVMGYGGRVPTYDALRKK</sequence>
<feature type="non-terminal residue" evidence="1">
    <location>
        <position position="161"/>
    </location>
</feature>
<dbReference type="EMBL" id="AUZY01010125">
    <property type="protein sequence ID" value="EQD39762.1"/>
    <property type="molecule type" value="Genomic_DNA"/>
</dbReference>
<organism evidence="1">
    <name type="scientific">mine drainage metagenome</name>
    <dbReference type="NCBI Taxonomy" id="410659"/>
    <lineage>
        <taxon>unclassified sequences</taxon>
        <taxon>metagenomes</taxon>
        <taxon>ecological metagenomes</taxon>
    </lineage>
</organism>
<proteinExistence type="predicted"/>
<reference evidence="1" key="1">
    <citation type="submission" date="2013-08" db="EMBL/GenBank/DDBJ databases">
        <authorList>
            <person name="Mendez C."/>
            <person name="Richter M."/>
            <person name="Ferrer M."/>
            <person name="Sanchez J."/>
        </authorList>
    </citation>
    <scope>NUCLEOTIDE SEQUENCE</scope>
</reference>
<comment type="caution">
    <text evidence="1">The sequence shown here is derived from an EMBL/GenBank/DDBJ whole genome shotgun (WGS) entry which is preliminary data.</text>
</comment>
<feature type="non-terminal residue" evidence="1">
    <location>
        <position position="1"/>
    </location>
</feature>
<dbReference type="AlphaFoldDB" id="T0Z6H6"/>
<reference evidence="1" key="2">
    <citation type="journal article" date="2014" name="ISME J.">
        <title>Microbial stratification in low pH oxic and suboxic macroscopic growths along an acid mine drainage.</title>
        <authorList>
            <person name="Mendez-Garcia C."/>
            <person name="Mesa V."/>
            <person name="Sprenger R.R."/>
            <person name="Richter M."/>
            <person name="Diez M.S."/>
            <person name="Solano J."/>
            <person name="Bargiela R."/>
            <person name="Golyshina O.V."/>
            <person name="Manteca A."/>
            <person name="Ramos J.L."/>
            <person name="Gallego J.R."/>
            <person name="Llorente I."/>
            <person name="Martins Dos Santos V.A."/>
            <person name="Jensen O.N."/>
            <person name="Pelaez A.I."/>
            <person name="Sanchez J."/>
            <person name="Ferrer M."/>
        </authorList>
    </citation>
    <scope>NUCLEOTIDE SEQUENCE</scope>
</reference>
<accession>T0Z6H6</accession>
<evidence type="ECO:0000313" key="1">
    <source>
        <dbReference type="EMBL" id="EQD39762.1"/>
    </source>
</evidence>
<evidence type="ECO:0008006" key="2">
    <source>
        <dbReference type="Google" id="ProtNLM"/>
    </source>
</evidence>
<gene>
    <name evidence="1" type="ORF">B1B_15240</name>
</gene>